<dbReference type="Proteomes" id="UP001347796">
    <property type="component" value="Unassembled WGS sequence"/>
</dbReference>
<accession>A0AAN8Q1X3</accession>
<evidence type="ECO:0000313" key="3">
    <source>
        <dbReference type="Proteomes" id="UP001347796"/>
    </source>
</evidence>
<keyword evidence="1" id="KW-0732">Signal</keyword>
<gene>
    <name evidence="2" type="ORF">SNE40_000189</name>
</gene>
<comment type="caution">
    <text evidence="2">The sequence shown here is derived from an EMBL/GenBank/DDBJ whole genome shotgun (WGS) entry which is preliminary data.</text>
</comment>
<name>A0AAN8Q1X3_PATCE</name>
<dbReference type="EMBL" id="JAZGQO010000001">
    <property type="protein sequence ID" value="KAK6194577.1"/>
    <property type="molecule type" value="Genomic_DNA"/>
</dbReference>
<dbReference type="AlphaFoldDB" id="A0AAN8Q1X3"/>
<protein>
    <submittedName>
        <fullName evidence="2">Uncharacterized protein</fullName>
    </submittedName>
</protein>
<proteinExistence type="predicted"/>
<feature type="chain" id="PRO_5043042264" evidence="1">
    <location>
        <begin position="19"/>
        <end position="108"/>
    </location>
</feature>
<evidence type="ECO:0000313" key="2">
    <source>
        <dbReference type="EMBL" id="KAK6194577.1"/>
    </source>
</evidence>
<feature type="signal peptide" evidence="1">
    <location>
        <begin position="1"/>
        <end position="18"/>
    </location>
</feature>
<organism evidence="2 3">
    <name type="scientific">Patella caerulea</name>
    <name type="common">Rayed Mediterranean limpet</name>
    <dbReference type="NCBI Taxonomy" id="87958"/>
    <lineage>
        <taxon>Eukaryota</taxon>
        <taxon>Metazoa</taxon>
        <taxon>Spiralia</taxon>
        <taxon>Lophotrochozoa</taxon>
        <taxon>Mollusca</taxon>
        <taxon>Gastropoda</taxon>
        <taxon>Patellogastropoda</taxon>
        <taxon>Patelloidea</taxon>
        <taxon>Patellidae</taxon>
        <taxon>Patella</taxon>
    </lineage>
</organism>
<reference evidence="2 3" key="1">
    <citation type="submission" date="2024-01" db="EMBL/GenBank/DDBJ databases">
        <title>The genome of the rayed Mediterranean limpet Patella caerulea (Linnaeus, 1758).</title>
        <authorList>
            <person name="Anh-Thu Weber A."/>
            <person name="Halstead-Nussloch G."/>
        </authorList>
    </citation>
    <scope>NUCLEOTIDE SEQUENCE [LARGE SCALE GENOMIC DNA]</scope>
    <source>
        <strain evidence="2">AATW-2023a</strain>
        <tissue evidence="2">Whole specimen</tissue>
    </source>
</reference>
<sequence>MRCLMITVCIVLCTVTFGESKIRSKRQAAYGYGAVDPAAYGGAAVDPAQYSAYGAAANPAAYQPAYQPAVANPAAYQPAAYAQPAYQQAAANPAYAQPASPYGYATII</sequence>
<keyword evidence="3" id="KW-1185">Reference proteome</keyword>
<evidence type="ECO:0000256" key="1">
    <source>
        <dbReference type="SAM" id="SignalP"/>
    </source>
</evidence>